<name>A0ABU2QXK4_9ACTN</name>
<evidence type="ECO:0000313" key="3">
    <source>
        <dbReference type="Proteomes" id="UP001183610"/>
    </source>
</evidence>
<protein>
    <submittedName>
        <fullName evidence="2">Uncharacterized protein</fullName>
    </submittedName>
</protein>
<proteinExistence type="predicted"/>
<dbReference type="Proteomes" id="UP001183610">
    <property type="component" value="Unassembled WGS sequence"/>
</dbReference>
<organism evidence="2 3">
    <name type="scientific">Streptomyces evansiae</name>
    <dbReference type="NCBI Taxonomy" id="3075535"/>
    <lineage>
        <taxon>Bacteria</taxon>
        <taxon>Bacillati</taxon>
        <taxon>Actinomycetota</taxon>
        <taxon>Actinomycetes</taxon>
        <taxon>Kitasatosporales</taxon>
        <taxon>Streptomycetaceae</taxon>
        <taxon>Streptomyces</taxon>
    </lineage>
</organism>
<accession>A0ABU2QXK4</accession>
<dbReference type="EMBL" id="JAVRET010000002">
    <property type="protein sequence ID" value="MDT0407760.1"/>
    <property type="molecule type" value="Genomic_DNA"/>
</dbReference>
<reference evidence="3" key="1">
    <citation type="submission" date="2023-07" db="EMBL/GenBank/DDBJ databases">
        <title>30 novel species of actinomycetes from the DSMZ collection.</title>
        <authorList>
            <person name="Nouioui I."/>
        </authorList>
    </citation>
    <scope>NUCLEOTIDE SEQUENCE [LARGE SCALE GENOMIC DNA]</scope>
    <source>
        <strain evidence="3">DSM 41979</strain>
    </source>
</reference>
<comment type="caution">
    <text evidence="2">The sequence shown here is derived from an EMBL/GenBank/DDBJ whole genome shotgun (WGS) entry which is preliminary data.</text>
</comment>
<gene>
    <name evidence="2" type="ORF">RM698_01675</name>
</gene>
<sequence length="295" mass="32220">MTTPPLTWPAAPAEVEHARMTAITALRCLPRHATTPARDVIVAETARNHWGHPHLLPLIEAQAAFLLARAIDPRISHALDGQLPRALDRFDHAPTKERRKWLDAAVRKEGPWHDNAVDLSQRGLGAVPPSWLHDRHLRDQLATSVSVSIRMTAERFGATEATLVRPGDRPLGMAVQGVGEGVCDAMGLAEKWVPFVKSQTEHAIASAAMTAYLLSNDYGPLDRPAQRIFDVMGTFEPRSVARVLTAARDGFQPDAPSATPYPAPRSKAARADARRPSTADAVSHPDSPSPNRHHR</sequence>
<dbReference type="RefSeq" id="WP_234009411.1">
    <property type="nucleotide sequence ID" value="NZ_JAVRET010000002.1"/>
</dbReference>
<keyword evidence="3" id="KW-1185">Reference proteome</keyword>
<evidence type="ECO:0000313" key="2">
    <source>
        <dbReference type="EMBL" id="MDT0407760.1"/>
    </source>
</evidence>
<feature type="region of interest" description="Disordered" evidence="1">
    <location>
        <begin position="250"/>
        <end position="295"/>
    </location>
</feature>
<evidence type="ECO:0000256" key="1">
    <source>
        <dbReference type="SAM" id="MobiDB-lite"/>
    </source>
</evidence>